<sequence>MKVEYCSLVGKGLKLNTVEDVAQYVAEIEALDGLTTVRLGGNTFGVEAARAIAAALKKKDQLECV</sequence>
<dbReference type="STRING" id="403673.A0A177WG95"/>
<reference evidence="1 2" key="1">
    <citation type="submission" date="2006-10" db="EMBL/GenBank/DDBJ databases">
        <title>The Genome Sequence of Batrachochytrium dendrobatidis JEL423.</title>
        <authorList>
            <consortium name="The Broad Institute Genome Sequencing Platform"/>
            <person name="Birren B."/>
            <person name="Lander E."/>
            <person name="Galagan J."/>
            <person name="Cuomo C."/>
            <person name="Devon K."/>
            <person name="Jaffe D."/>
            <person name="Butler J."/>
            <person name="Alvarez P."/>
            <person name="Gnerre S."/>
            <person name="Grabherr M."/>
            <person name="Kleber M."/>
            <person name="Mauceli E."/>
            <person name="Brockman W."/>
            <person name="Young S."/>
            <person name="LaButti K."/>
            <person name="Sykes S."/>
            <person name="DeCaprio D."/>
            <person name="Crawford M."/>
            <person name="Koehrsen M."/>
            <person name="Engels R."/>
            <person name="Montgomery P."/>
            <person name="Pearson M."/>
            <person name="Howarth C."/>
            <person name="Larson L."/>
            <person name="White J."/>
            <person name="O'Leary S."/>
            <person name="Kodira C."/>
            <person name="Zeng Q."/>
            <person name="Yandava C."/>
            <person name="Alvarado L."/>
            <person name="Longcore J."/>
            <person name="James T."/>
        </authorList>
    </citation>
    <scope>NUCLEOTIDE SEQUENCE [LARGE SCALE GENOMIC DNA]</scope>
    <source>
        <strain evidence="1 2">JEL423</strain>
    </source>
</reference>
<dbReference type="InterPro" id="IPR032675">
    <property type="entry name" value="LRR_dom_sf"/>
</dbReference>
<dbReference type="eggNOG" id="KOG1909">
    <property type="taxonomic scope" value="Eukaryota"/>
</dbReference>
<dbReference type="Gene3D" id="3.80.10.10">
    <property type="entry name" value="Ribonuclease Inhibitor"/>
    <property type="match status" value="1"/>
</dbReference>
<evidence type="ECO:0000313" key="2">
    <source>
        <dbReference type="Proteomes" id="UP000077115"/>
    </source>
</evidence>
<evidence type="ECO:0000313" key="1">
    <source>
        <dbReference type="EMBL" id="OAJ39083.1"/>
    </source>
</evidence>
<reference evidence="1 2" key="2">
    <citation type="submission" date="2016-05" db="EMBL/GenBank/DDBJ databases">
        <title>Lineage-specific infection strategies underlie the spectrum of fungal disease in amphibians.</title>
        <authorList>
            <person name="Cuomo C.A."/>
            <person name="Farrer R.A."/>
            <person name="James T."/>
            <person name="Longcore J."/>
            <person name="Birren B."/>
        </authorList>
    </citation>
    <scope>NUCLEOTIDE SEQUENCE [LARGE SCALE GENOMIC DNA]</scope>
    <source>
        <strain evidence="1 2">JEL423</strain>
    </source>
</reference>
<dbReference type="VEuPathDB" id="FungiDB:BDEG_22957"/>
<dbReference type="Proteomes" id="UP000077115">
    <property type="component" value="Unassembled WGS sequence"/>
</dbReference>
<dbReference type="OrthoDB" id="184583at2759"/>
<dbReference type="AlphaFoldDB" id="A0A177WG95"/>
<evidence type="ECO:0008006" key="3">
    <source>
        <dbReference type="Google" id="ProtNLM"/>
    </source>
</evidence>
<gene>
    <name evidence="1" type="ORF">BDEG_22957</name>
</gene>
<proteinExistence type="predicted"/>
<protein>
    <recommendedName>
        <fullName evidence="3">Ran GTPase-activating protein 1</fullName>
    </recommendedName>
</protein>
<accession>A0A177WG95</accession>
<name>A0A177WG95_BATDL</name>
<dbReference type="EMBL" id="DS022302">
    <property type="protein sequence ID" value="OAJ39083.1"/>
    <property type="molecule type" value="Genomic_DNA"/>
</dbReference>
<organism evidence="1 2">
    <name type="scientific">Batrachochytrium dendrobatidis (strain JEL423)</name>
    <dbReference type="NCBI Taxonomy" id="403673"/>
    <lineage>
        <taxon>Eukaryota</taxon>
        <taxon>Fungi</taxon>
        <taxon>Fungi incertae sedis</taxon>
        <taxon>Chytridiomycota</taxon>
        <taxon>Chytridiomycota incertae sedis</taxon>
        <taxon>Chytridiomycetes</taxon>
        <taxon>Rhizophydiales</taxon>
        <taxon>Rhizophydiales incertae sedis</taxon>
        <taxon>Batrachochytrium</taxon>
    </lineage>
</organism>